<dbReference type="InterPro" id="IPR052944">
    <property type="entry name" value="Sporulation_related"/>
</dbReference>
<dbReference type="CDD" id="cd16325">
    <property type="entry name" value="LolA"/>
    <property type="match status" value="1"/>
</dbReference>
<organism evidence="1 2">
    <name type="scientific">Oxobacter pfennigii</name>
    <dbReference type="NCBI Taxonomy" id="36849"/>
    <lineage>
        <taxon>Bacteria</taxon>
        <taxon>Bacillati</taxon>
        <taxon>Bacillota</taxon>
        <taxon>Clostridia</taxon>
        <taxon>Eubacteriales</taxon>
        <taxon>Clostridiaceae</taxon>
        <taxon>Oxobacter</taxon>
    </lineage>
</organism>
<dbReference type="OrthoDB" id="2047841at2"/>
<dbReference type="InterPro" id="IPR029046">
    <property type="entry name" value="LolA/LolB/LppX"/>
</dbReference>
<evidence type="ECO:0000313" key="1">
    <source>
        <dbReference type="EMBL" id="KPU43405.1"/>
    </source>
</evidence>
<keyword evidence="1" id="KW-0449">Lipoprotein</keyword>
<dbReference type="EMBL" id="LKET01000039">
    <property type="protein sequence ID" value="KPU43405.1"/>
    <property type="molecule type" value="Genomic_DNA"/>
</dbReference>
<sequence length="211" mass="24617">MKKFRLYILIILIIILAQGCSKPGEDDFSKAHKMLSGLESYTTTAEIIIRGNKLVGSYIVKQHFKYPDRYRLETVSPDDKRGKITIYDGYGIWIYNPQINQTYTMENFKEVEESGMFPGYFAKNLFSGEEAVYDIMRDGEAEYITIKVLIPGTNPYRKHQILYIDKEKMIPVKMEVLDSSGNTTITVYYRDFKYNEELDEDIFKRMVAESL</sequence>
<protein>
    <submittedName>
        <fullName evidence="1">Outer-membrane lipoprotein carrier protein</fullName>
    </submittedName>
</protein>
<dbReference type="PROSITE" id="PS51257">
    <property type="entry name" value="PROKAR_LIPOPROTEIN"/>
    <property type="match status" value="1"/>
</dbReference>
<dbReference type="AlphaFoldDB" id="A0A0P8WYE4"/>
<proteinExistence type="predicted"/>
<dbReference type="PANTHER" id="PTHR37507:SF2">
    <property type="entry name" value="SPORULATION PROTEIN YDCC"/>
    <property type="match status" value="1"/>
</dbReference>
<comment type="caution">
    <text evidence="1">The sequence shown here is derived from an EMBL/GenBank/DDBJ whole genome shotgun (WGS) entry which is preliminary data.</text>
</comment>
<dbReference type="Pfam" id="PF03548">
    <property type="entry name" value="LolA"/>
    <property type="match status" value="1"/>
</dbReference>
<keyword evidence="2" id="KW-1185">Reference proteome</keyword>
<reference evidence="1 2" key="1">
    <citation type="submission" date="2015-09" db="EMBL/GenBank/DDBJ databases">
        <title>Genome sequence of Oxobacter pfennigii DSM 3222.</title>
        <authorList>
            <person name="Poehlein A."/>
            <person name="Bengelsdorf F.R."/>
            <person name="Schiel-Bengelsdorf B."/>
            <person name="Duerre P."/>
            <person name="Daniel R."/>
        </authorList>
    </citation>
    <scope>NUCLEOTIDE SEQUENCE [LARGE SCALE GENOMIC DNA]</scope>
    <source>
        <strain evidence="1 2">DSM 3222</strain>
    </source>
</reference>
<dbReference type="SUPFAM" id="SSF89392">
    <property type="entry name" value="Prokaryotic lipoproteins and lipoprotein localization factors"/>
    <property type="match status" value="1"/>
</dbReference>
<dbReference type="Gene3D" id="2.50.20.10">
    <property type="entry name" value="Lipoprotein localisation LolA/LolB/LppX"/>
    <property type="match status" value="1"/>
</dbReference>
<name>A0A0P8WYE4_9CLOT</name>
<dbReference type="InterPro" id="IPR004564">
    <property type="entry name" value="OM_lipoprot_carrier_LolA-like"/>
</dbReference>
<gene>
    <name evidence="1" type="primary">lolA</name>
    <name evidence="1" type="ORF">OXPF_28460</name>
</gene>
<dbReference type="STRING" id="36849.OXPF_28460"/>
<evidence type="ECO:0000313" key="2">
    <source>
        <dbReference type="Proteomes" id="UP000050326"/>
    </source>
</evidence>
<dbReference type="PANTHER" id="PTHR37507">
    <property type="entry name" value="SPORULATION PROTEIN YDCC"/>
    <property type="match status" value="1"/>
</dbReference>
<dbReference type="RefSeq" id="WP_054875852.1">
    <property type="nucleotide sequence ID" value="NZ_LKET01000039.1"/>
</dbReference>
<dbReference type="Proteomes" id="UP000050326">
    <property type="component" value="Unassembled WGS sequence"/>
</dbReference>
<accession>A0A0P8WYE4</accession>